<dbReference type="Gene3D" id="3.90.176.10">
    <property type="entry name" value="Toxin ADP-ribosyltransferase, Chain A, domain 1"/>
    <property type="match status" value="1"/>
</dbReference>
<evidence type="ECO:0000313" key="10">
    <source>
        <dbReference type="Proteomes" id="UP000663869"/>
    </source>
</evidence>
<feature type="domain" description="Helix-turn-helix" evidence="8">
    <location>
        <begin position="484"/>
        <end position="544"/>
    </location>
</feature>
<reference evidence="9" key="1">
    <citation type="submission" date="2021-02" db="EMBL/GenBank/DDBJ databases">
        <authorList>
            <person name="Nowell W R."/>
        </authorList>
    </citation>
    <scope>NUCLEOTIDE SEQUENCE</scope>
</reference>
<dbReference type="Pfam" id="PF01129">
    <property type="entry name" value="ART"/>
    <property type="match status" value="1"/>
</dbReference>
<comment type="caution">
    <text evidence="9">The sequence shown here is derived from an EMBL/GenBank/DDBJ whole genome shotgun (WGS) entry which is preliminary data.</text>
</comment>
<evidence type="ECO:0000256" key="5">
    <source>
        <dbReference type="ARBA" id="ARBA00047597"/>
    </source>
</evidence>
<dbReference type="GO" id="GO:0016779">
    <property type="term" value="F:nucleotidyltransferase activity"/>
    <property type="evidence" value="ECO:0007669"/>
    <property type="project" value="UniProtKB-KW"/>
</dbReference>
<dbReference type="EMBL" id="CAJNYU010000024">
    <property type="protein sequence ID" value="CAF3316574.1"/>
    <property type="molecule type" value="Genomic_DNA"/>
</dbReference>
<gene>
    <name evidence="9" type="ORF">FME351_LOCUS934</name>
</gene>
<keyword evidence="6" id="KW-0521">NADP</keyword>
<sequence length="711" mass="82203">MATASTINHRLLTSLKDEPKQMLQPISGYEEEPLLSIEEACKPLEKILDQELKQNMVIAKMNSEEPADQLTPDESASIHLYTMEWKKRENSLYAVLNRTLRMADRSKLKPWFRYLKLFMTAFFKLPSSQHTIIWRGVTEDLGGVYTKGRKVAWWALSSCTAAISVLESELYLGTSGERTIFSIQTTSGKCIKAHSYFQQEDEILLPPGRYFEVIDKLSPGNGLNIIHIREIPPPFPMLADPFDLSQLKNTLPGPVSKPEKTKKINPTPIFTPKPITPSVVPKPPTPITTKTASYKEFAEPGAFNEMYHDYIYFISSRIRTMPESLLKPTTLFCTFDIRNLYTMLPQEETLDILMTFLHAHGYRKVKGISIDTIKRLASIILQDNIFAYGKKIYKQTTGGAMGSSLTLTLANIFMSNWQKNIVEEQTKTGEFYGRKLLDDVNTWHPNIKLDYKIGYSLPFLDVQLTNNNGILSTCVYHKPSAEPYVTPFTSDHPRHVFSNIIKNFIERATRYSSTFEAFNYERRSIKLMLLYNDYPSTFIENEFHKYFSQYISKSPFLPLIDDEHKKYFLMRKQISGQPTPWQTQVALSSALADIDNDPLDDDERQQPNPDPKKSEEKNLNINEKFFTHYTYEKRFKTCKRDIHQVYHDTFKDTPAMYTKLIVGNRIRRQAHNELIRKRPKQALLKNSTITKRKFEKPKTTRLPTTTIIKPP</sequence>
<evidence type="ECO:0000256" key="4">
    <source>
        <dbReference type="ARBA" id="ARBA00022695"/>
    </source>
</evidence>
<dbReference type="GO" id="GO:0106274">
    <property type="term" value="F:NAD+-protein-arginine ADP-ribosyltransferase activity"/>
    <property type="evidence" value="ECO:0007669"/>
    <property type="project" value="UniProtKB-EC"/>
</dbReference>
<comment type="catalytic activity">
    <reaction evidence="5 6">
        <text>L-arginyl-[protein] + NAD(+) = N(omega)-(ADP-D-ribosyl)-L-arginyl-[protein] + nicotinamide + H(+)</text>
        <dbReference type="Rhea" id="RHEA:19149"/>
        <dbReference type="Rhea" id="RHEA-COMP:10532"/>
        <dbReference type="Rhea" id="RHEA-COMP:15087"/>
        <dbReference type="ChEBI" id="CHEBI:15378"/>
        <dbReference type="ChEBI" id="CHEBI:17154"/>
        <dbReference type="ChEBI" id="CHEBI:29965"/>
        <dbReference type="ChEBI" id="CHEBI:57540"/>
        <dbReference type="ChEBI" id="CHEBI:142554"/>
        <dbReference type="EC" id="2.4.2.31"/>
    </reaction>
</comment>
<evidence type="ECO:0000256" key="7">
    <source>
        <dbReference type="SAM" id="MobiDB-lite"/>
    </source>
</evidence>
<keyword evidence="4" id="KW-0548">Nucleotidyltransferase</keyword>
<dbReference type="InterPro" id="IPR000768">
    <property type="entry name" value="ART"/>
</dbReference>
<evidence type="ECO:0000256" key="1">
    <source>
        <dbReference type="ARBA" id="ARBA00009558"/>
    </source>
</evidence>
<dbReference type="EC" id="2.4.2.31" evidence="6"/>
<evidence type="ECO:0000256" key="2">
    <source>
        <dbReference type="ARBA" id="ARBA00022676"/>
    </source>
</evidence>
<name>A0A817THM6_9BILA</name>
<dbReference type="Pfam" id="PF26215">
    <property type="entry name" value="HTH_animal"/>
    <property type="match status" value="1"/>
</dbReference>
<accession>A0A817THM6</accession>
<comment type="similarity">
    <text evidence="1 6">Belongs to the Arg-specific ADP-ribosyltransferase family.</text>
</comment>
<feature type="region of interest" description="Disordered" evidence="7">
    <location>
        <begin position="596"/>
        <end position="618"/>
    </location>
</feature>
<dbReference type="PROSITE" id="PS51996">
    <property type="entry name" value="TR_MART"/>
    <property type="match status" value="1"/>
</dbReference>
<keyword evidence="3 6" id="KW-0808">Transferase</keyword>
<keyword evidence="6" id="KW-0520">NAD</keyword>
<dbReference type="AlphaFoldDB" id="A0A817THM6"/>
<dbReference type="SUPFAM" id="SSF56399">
    <property type="entry name" value="ADP-ribosylation"/>
    <property type="match status" value="1"/>
</dbReference>
<evidence type="ECO:0000313" key="9">
    <source>
        <dbReference type="EMBL" id="CAF3316574.1"/>
    </source>
</evidence>
<proteinExistence type="inferred from homology"/>
<dbReference type="PANTHER" id="PTHR21301:SF10">
    <property type="entry name" value="REVERSE TRANSCRIPTASE DOMAIN-CONTAINING PROTEIN"/>
    <property type="match status" value="1"/>
</dbReference>
<protein>
    <recommendedName>
        <fullName evidence="6">NAD(P)(+)--arginine ADP-ribosyltransferase</fullName>
        <ecNumber evidence="6">2.4.2.31</ecNumber>
    </recommendedName>
    <alternativeName>
        <fullName evidence="6">Mono(ADP-ribosyl)transferase</fullName>
    </alternativeName>
</protein>
<dbReference type="Proteomes" id="UP000663869">
    <property type="component" value="Unassembled WGS sequence"/>
</dbReference>
<dbReference type="PANTHER" id="PTHR21301">
    <property type="entry name" value="REVERSE TRANSCRIPTASE"/>
    <property type="match status" value="1"/>
</dbReference>
<organism evidence="9 10">
    <name type="scientific">Rotaria socialis</name>
    <dbReference type="NCBI Taxonomy" id="392032"/>
    <lineage>
        <taxon>Eukaryota</taxon>
        <taxon>Metazoa</taxon>
        <taxon>Spiralia</taxon>
        <taxon>Gnathifera</taxon>
        <taxon>Rotifera</taxon>
        <taxon>Eurotatoria</taxon>
        <taxon>Bdelloidea</taxon>
        <taxon>Philodinida</taxon>
        <taxon>Philodinidae</taxon>
        <taxon>Rotaria</taxon>
    </lineage>
</organism>
<keyword evidence="2 6" id="KW-0328">Glycosyltransferase</keyword>
<evidence type="ECO:0000256" key="3">
    <source>
        <dbReference type="ARBA" id="ARBA00022679"/>
    </source>
</evidence>
<dbReference type="InterPro" id="IPR058912">
    <property type="entry name" value="HTH_animal"/>
</dbReference>
<evidence type="ECO:0000256" key="6">
    <source>
        <dbReference type="RuleBase" id="RU361228"/>
    </source>
</evidence>
<evidence type="ECO:0000259" key="8">
    <source>
        <dbReference type="Pfam" id="PF26215"/>
    </source>
</evidence>